<comment type="caution">
    <text evidence="2">The sequence shown here is derived from an EMBL/GenBank/DDBJ whole genome shotgun (WGS) entry which is preliminary data.</text>
</comment>
<dbReference type="Proteomes" id="UP000683000">
    <property type="component" value="Unassembled WGS sequence"/>
</dbReference>
<feature type="region of interest" description="Disordered" evidence="1">
    <location>
        <begin position="82"/>
        <end position="108"/>
    </location>
</feature>
<proteinExistence type="predicted"/>
<feature type="compositionally biased region" description="Polar residues" evidence="1">
    <location>
        <begin position="171"/>
        <end position="183"/>
    </location>
</feature>
<reference evidence="2" key="1">
    <citation type="submission" date="2021-03" db="EMBL/GenBank/DDBJ databases">
        <title>Evolutionary innovations through gain and loss of genes in the ectomycorrhizal Boletales.</title>
        <authorList>
            <person name="Wu G."/>
            <person name="Miyauchi S."/>
            <person name="Morin E."/>
            <person name="Yang Z.-L."/>
            <person name="Xu J."/>
            <person name="Martin F.M."/>
        </authorList>
    </citation>
    <scope>NUCLEOTIDE SEQUENCE</scope>
    <source>
        <strain evidence="2">BR01</strain>
    </source>
</reference>
<feature type="region of interest" description="Disordered" evidence="1">
    <location>
        <begin position="196"/>
        <end position="224"/>
    </location>
</feature>
<protein>
    <submittedName>
        <fullName evidence="2">Uncharacterized protein</fullName>
    </submittedName>
</protein>
<dbReference type="EMBL" id="JAGFBS010000024">
    <property type="protein sequence ID" value="KAG6373070.1"/>
    <property type="molecule type" value="Genomic_DNA"/>
</dbReference>
<sequence length="611" mass="67657">MYVYLICVSSHVTHARYFGTFILTHSSMVYVPPPYAPSRRCPCGADVPLRFVMATNPCNAGRPYYVCAVCRNWYRWGDGLGSSPRNSPTTSPTIDQAPAPSQPVGGHEQAGDHCHQSGCLVKRVGCQCQRCMCRKHCRAAGGCLANGHTSSRSPPLPPSTSNGEVGLHALPSSTSSDLCTPSASTSLHPLLSAVSLQPQPSSSLNDNPNVNPASPPPSSAASSTVDLLAPSHMQMADPSINPRHASHLRPIFVEHVASVHERAEKKRQRDQELVQEKRRACERVIAFSFYANDAEPVIVDFQDGFTYPYFRLSRPALVDLDLIPPESETTTPTVHYFNPTLDTWVKMKIDSVIKLTKPSQRLFFKGLHVTSYPRFNQLFGSAASHNPNLRLSLSQERSHVKQTQTYTKACSLDTLDALLELSSDEESNDPPFTLLRSLQSLKCRTESNQRLRASEMPQCDPACHDLQSRHHDAPFDNDDVISFHDDDSIVADEKSTHTAVTACRIPGIQPMAAKFPTSFYAIDIHAAFCFTPKNKLTVESQFQHFFGVCWKSSTYYDHKARWYNAPQDARDRAIAAGYSDAGRYSSFLTAHPAKDAELKAAKRKLRASQHN</sequence>
<name>A0A8I3A838_9AGAM</name>
<dbReference type="OrthoDB" id="2690793at2759"/>
<keyword evidence="3" id="KW-1185">Reference proteome</keyword>
<organism evidence="2 3">
    <name type="scientific">Boletus reticuloceps</name>
    <dbReference type="NCBI Taxonomy" id="495285"/>
    <lineage>
        <taxon>Eukaryota</taxon>
        <taxon>Fungi</taxon>
        <taxon>Dikarya</taxon>
        <taxon>Basidiomycota</taxon>
        <taxon>Agaricomycotina</taxon>
        <taxon>Agaricomycetes</taxon>
        <taxon>Agaricomycetidae</taxon>
        <taxon>Boletales</taxon>
        <taxon>Boletineae</taxon>
        <taxon>Boletaceae</taxon>
        <taxon>Boletoideae</taxon>
        <taxon>Boletus</taxon>
    </lineage>
</organism>
<evidence type="ECO:0000313" key="3">
    <source>
        <dbReference type="Proteomes" id="UP000683000"/>
    </source>
</evidence>
<feature type="region of interest" description="Disordered" evidence="1">
    <location>
        <begin position="145"/>
        <end position="183"/>
    </location>
</feature>
<dbReference type="AlphaFoldDB" id="A0A8I3A838"/>
<accession>A0A8I3A838</accession>
<feature type="compositionally biased region" description="Low complexity" evidence="1">
    <location>
        <begin position="82"/>
        <end position="93"/>
    </location>
</feature>
<evidence type="ECO:0000256" key="1">
    <source>
        <dbReference type="SAM" id="MobiDB-lite"/>
    </source>
</evidence>
<evidence type="ECO:0000313" key="2">
    <source>
        <dbReference type="EMBL" id="KAG6373070.1"/>
    </source>
</evidence>
<gene>
    <name evidence="2" type="ORF">JVT61DRAFT_7131</name>
</gene>
<feature type="compositionally biased region" description="Polar residues" evidence="1">
    <location>
        <begin position="196"/>
        <end position="206"/>
    </location>
</feature>